<dbReference type="KEGG" id="kfa:Q73A0000_06960"/>
<dbReference type="AlphaFoldDB" id="A0A7M2Y7N1"/>
<dbReference type="Proteomes" id="UP000594195">
    <property type="component" value="Chromosome"/>
</dbReference>
<sequence>MKIIANNQIFEFEQNRNNENFYFTDFLLALLKVPNEYVIWPYGIDKQMSERVFAYELYHQWRLIANQFNYENLLINGEIRKDGSVLRNNFNDIVYPDLILHEQQNNLNQQKIACEIKTVKSINSSNGKFNVKKDLKKLGKYITELQFETGIFIQIGNHFNEFSETIRYLKKNEAEFTNSDKIYYVIKDHASIKFETLENLLNANA</sequence>
<proteinExistence type="predicted"/>
<keyword evidence="2" id="KW-1185">Reference proteome</keyword>
<organism evidence="1 2">
    <name type="scientific">Kaistella flava</name>
    <name type="common">ex Peng et al. 2021</name>
    <dbReference type="NCBI Taxonomy" id="2038776"/>
    <lineage>
        <taxon>Bacteria</taxon>
        <taxon>Pseudomonadati</taxon>
        <taxon>Bacteroidota</taxon>
        <taxon>Flavobacteriia</taxon>
        <taxon>Flavobacteriales</taxon>
        <taxon>Weeksellaceae</taxon>
        <taxon>Chryseobacterium group</taxon>
        <taxon>Kaistella</taxon>
    </lineage>
</organism>
<name>A0A7M2Y7N1_9FLAO</name>
<gene>
    <name evidence="1" type="ORF">Q73A0000_06960</name>
</gene>
<evidence type="ECO:0000313" key="2">
    <source>
        <dbReference type="Proteomes" id="UP000594195"/>
    </source>
</evidence>
<dbReference type="RefSeq" id="WP_193813343.1">
    <property type="nucleotide sequence ID" value="NZ_CP040442.1"/>
</dbReference>
<evidence type="ECO:0000313" key="1">
    <source>
        <dbReference type="EMBL" id="QOW10116.1"/>
    </source>
</evidence>
<reference evidence="1 2" key="1">
    <citation type="submission" date="2019-05" db="EMBL/GenBank/DDBJ databases">
        <title>Chryseobacterium sp. isolated from King George Island, maritime Antarctica.</title>
        <authorList>
            <person name="Peng X."/>
        </authorList>
    </citation>
    <scope>NUCLEOTIDE SEQUENCE [LARGE SCALE GENOMIC DNA]</scope>
    <source>
        <strain evidence="1 2">7-3A</strain>
    </source>
</reference>
<accession>A0A7M2Y7N1</accession>
<protein>
    <submittedName>
        <fullName evidence="1">Uncharacterized protein</fullName>
    </submittedName>
</protein>
<dbReference type="EMBL" id="CP040442">
    <property type="protein sequence ID" value="QOW10116.1"/>
    <property type="molecule type" value="Genomic_DNA"/>
</dbReference>